<protein>
    <submittedName>
        <fullName evidence="1">Uncharacterized protein</fullName>
    </submittedName>
</protein>
<dbReference type="Proteomes" id="UP000078542">
    <property type="component" value="Unassembled WGS sequence"/>
</dbReference>
<proteinExistence type="predicted"/>
<feature type="non-terminal residue" evidence="1">
    <location>
        <position position="1"/>
    </location>
</feature>
<organism evidence="1 2">
    <name type="scientific">Cyphomyrmex costatus</name>
    <dbReference type="NCBI Taxonomy" id="456900"/>
    <lineage>
        <taxon>Eukaryota</taxon>
        <taxon>Metazoa</taxon>
        <taxon>Ecdysozoa</taxon>
        <taxon>Arthropoda</taxon>
        <taxon>Hexapoda</taxon>
        <taxon>Insecta</taxon>
        <taxon>Pterygota</taxon>
        <taxon>Neoptera</taxon>
        <taxon>Endopterygota</taxon>
        <taxon>Hymenoptera</taxon>
        <taxon>Apocrita</taxon>
        <taxon>Aculeata</taxon>
        <taxon>Formicoidea</taxon>
        <taxon>Formicidae</taxon>
        <taxon>Myrmicinae</taxon>
        <taxon>Cyphomyrmex</taxon>
    </lineage>
</organism>
<gene>
    <name evidence="1" type="ORF">ALC62_04579</name>
</gene>
<accession>A0A195CV81</accession>
<reference evidence="1 2" key="1">
    <citation type="submission" date="2016-03" db="EMBL/GenBank/DDBJ databases">
        <title>Cyphomyrmex costatus WGS genome.</title>
        <authorList>
            <person name="Nygaard S."/>
            <person name="Hu H."/>
            <person name="Boomsma J."/>
            <person name="Zhang G."/>
        </authorList>
    </citation>
    <scope>NUCLEOTIDE SEQUENCE [LARGE SCALE GENOMIC DNA]</scope>
    <source>
        <strain evidence="1">MS0001</strain>
        <tissue evidence="1">Whole body</tissue>
    </source>
</reference>
<dbReference type="EMBL" id="KQ977259">
    <property type="protein sequence ID" value="KYN04588.1"/>
    <property type="molecule type" value="Genomic_DNA"/>
</dbReference>
<sequence>KAALNYIIHDEKRVSCRCDATNTERYEIQLYAAAYKKIHGATLNRVTPKSYFRLARERATWRAARPGLVSVMKRLHAGKQAGRQAVRQAGRGTFIRRTMAGLKRRRIVMGERESVRGTGLIGAGMRFSRAAKIRSGVLCKGRPRSVRKENIYEMFHLFSGRGASRVTEYWLAYNVRPNVVKLTQNYVQNSCEAQARNSSQQPPHLVALQILLLMWMH</sequence>
<dbReference type="AlphaFoldDB" id="A0A195CV81"/>
<evidence type="ECO:0000313" key="1">
    <source>
        <dbReference type="EMBL" id="KYN04588.1"/>
    </source>
</evidence>
<name>A0A195CV81_9HYME</name>
<evidence type="ECO:0000313" key="2">
    <source>
        <dbReference type="Proteomes" id="UP000078542"/>
    </source>
</evidence>
<keyword evidence="2" id="KW-1185">Reference proteome</keyword>